<evidence type="ECO:0000313" key="2">
    <source>
        <dbReference type="Proteomes" id="UP000283850"/>
    </source>
</evidence>
<sequence>MAYIELQQAKRHLNVEQEFTEDDEYIENLIEVAEAVVSKDICEDLKTLEEENTGKIPAPLRQCILLMVGQFYANREPVAFAQSSKVPLSYEHLVSLYRNYEK</sequence>
<dbReference type="NCBIfam" id="TIGR01560">
    <property type="entry name" value="put_DNA_pack"/>
    <property type="match status" value="1"/>
</dbReference>
<dbReference type="Gene3D" id="1.10.3230.30">
    <property type="entry name" value="Phage gp6-like head-tail connector protein"/>
    <property type="match status" value="1"/>
</dbReference>
<dbReference type="InterPro" id="IPR021146">
    <property type="entry name" value="Phage_gp6-like_head-tail"/>
</dbReference>
<dbReference type="RefSeq" id="WP_118487312.1">
    <property type="nucleotide sequence ID" value="NZ_QRZF01000020.1"/>
</dbReference>
<name>A0A412XUX3_9BACE</name>
<dbReference type="AlphaFoldDB" id="A0A412XUX3"/>
<dbReference type="EMBL" id="QRZF01000020">
    <property type="protein sequence ID" value="RGV49004.1"/>
    <property type="molecule type" value="Genomic_DNA"/>
</dbReference>
<dbReference type="Pfam" id="PF05135">
    <property type="entry name" value="Phage_connect_1"/>
    <property type="match status" value="1"/>
</dbReference>
<dbReference type="CDD" id="cd08054">
    <property type="entry name" value="gp6"/>
    <property type="match status" value="1"/>
</dbReference>
<organism evidence="1 2">
    <name type="scientific">Bacteroides intestinalis</name>
    <dbReference type="NCBI Taxonomy" id="329854"/>
    <lineage>
        <taxon>Bacteria</taxon>
        <taxon>Pseudomonadati</taxon>
        <taxon>Bacteroidota</taxon>
        <taxon>Bacteroidia</taxon>
        <taxon>Bacteroidales</taxon>
        <taxon>Bacteroidaceae</taxon>
        <taxon>Bacteroides</taxon>
    </lineage>
</organism>
<comment type="caution">
    <text evidence="1">The sequence shown here is derived from an EMBL/GenBank/DDBJ whole genome shotgun (WGS) entry which is preliminary data.</text>
</comment>
<evidence type="ECO:0000313" key="1">
    <source>
        <dbReference type="EMBL" id="RGV49004.1"/>
    </source>
</evidence>
<protein>
    <submittedName>
        <fullName evidence="1">Phage gp6-like head-tail connector protein</fullName>
    </submittedName>
</protein>
<gene>
    <name evidence="1" type="ORF">DWW10_20845</name>
</gene>
<proteinExistence type="predicted"/>
<reference evidence="1 2" key="1">
    <citation type="submission" date="2018-08" db="EMBL/GenBank/DDBJ databases">
        <title>A genome reference for cultivated species of the human gut microbiota.</title>
        <authorList>
            <person name="Zou Y."/>
            <person name="Xue W."/>
            <person name="Luo G."/>
        </authorList>
    </citation>
    <scope>NUCLEOTIDE SEQUENCE [LARGE SCALE GENOMIC DNA]</scope>
    <source>
        <strain evidence="1 2">AF14-32</strain>
    </source>
</reference>
<accession>A0A412XUX3</accession>
<dbReference type="InterPro" id="IPR006450">
    <property type="entry name" value="Phage_HK97_gp6-like"/>
</dbReference>
<dbReference type="Proteomes" id="UP000283850">
    <property type="component" value="Unassembled WGS sequence"/>
</dbReference>